<sequence>MKCACRLLWLLSALLLTSGHADPAAAGGAWVGAWRGTDGDTERVLLIVDGYFTHTTYERANPRFHRTLGGPVEFSDSGATALIHFDSAEPSRVGRTVGLVGERVGTELRLRFDDAEEEVWQRIGESPGDLTGVWRISARQRDGQFQAMPLAARRTLKVLTGSRFQWVAMNIETGEFSGTGGGRYGFVDGVYTETIEFFSRDPSRVGAKLDFQGKVQEGDWHHQGRSSRGEPIYEIWSRLVSAP</sequence>
<name>A0A1D8B011_9BACT</name>
<accession>A0A1D8B011</accession>
<feature type="signal peptide" evidence="1">
    <location>
        <begin position="1"/>
        <end position="21"/>
    </location>
</feature>
<dbReference type="Proteomes" id="UP000095228">
    <property type="component" value="Chromosome"/>
</dbReference>
<dbReference type="STRING" id="1838286.Verru16b_03550"/>
<dbReference type="Gene3D" id="2.40.128.490">
    <property type="entry name" value="Uncharacterised protein PF14869, DUF4488"/>
    <property type="match status" value="1"/>
</dbReference>
<organism evidence="2 3">
    <name type="scientific">Lacunisphaera limnophila</name>
    <dbReference type="NCBI Taxonomy" id="1838286"/>
    <lineage>
        <taxon>Bacteria</taxon>
        <taxon>Pseudomonadati</taxon>
        <taxon>Verrucomicrobiota</taxon>
        <taxon>Opitutia</taxon>
        <taxon>Opitutales</taxon>
        <taxon>Opitutaceae</taxon>
        <taxon>Lacunisphaera</taxon>
    </lineage>
</organism>
<dbReference type="KEGG" id="obg:Verru16b_03550"/>
<evidence type="ECO:0008006" key="4">
    <source>
        <dbReference type="Google" id="ProtNLM"/>
    </source>
</evidence>
<proteinExistence type="predicted"/>
<keyword evidence="1" id="KW-0732">Signal</keyword>
<gene>
    <name evidence="2" type="ORF">Verru16b_03550</name>
</gene>
<evidence type="ECO:0000313" key="2">
    <source>
        <dbReference type="EMBL" id="AOS46444.1"/>
    </source>
</evidence>
<dbReference type="PATRIC" id="fig|1838286.3.peg.3585"/>
<evidence type="ECO:0000313" key="3">
    <source>
        <dbReference type="Proteomes" id="UP000095228"/>
    </source>
</evidence>
<keyword evidence="3" id="KW-1185">Reference proteome</keyword>
<dbReference type="AlphaFoldDB" id="A0A1D8B011"/>
<dbReference type="RefSeq" id="WP_157772522.1">
    <property type="nucleotide sequence ID" value="NZ_CP016094.1"/>
</dbReference>
<dbReference type="OrthoDB" id="706756at2"/>
<protein>
    <recommendedName>
        <fullName evidence="4">Membrane or secreted protein</fullName>
    </recommendedName>
</protein>
<feature type="chain" id="PRO_5009105436" description="Membrane or secreted protein" evidence="1">
    <location>
        <begin position="22"/>
        <end position="243"/>
    </location>
</feature>
<evidence type="ECO:0000256" key="1">
    <source>
        <dbReference type="SAM" id="SignalP"/>
    </source>
</evidence>
<dbReference type="EMBL" id="CP016094">
    <property type="protein sequence ID" value="AOS46444.1"/>
    <property type="molecule type" value="Genomic_DNA"/>
</dbReference>
<reference evidence="2 3" key="1">
    <citation type="submission" date="2016-06" db="EMBL/GenBank/DDBJ databases">
        <title>Three novel species with peptidoglycan cell walls form the new genus Lacunisphaera gen. nov. in the family Opitutaceae of the verrucomicrobial subdivision 4.</title>
        <authorList>
            <person name="Rast P."/>
            <person name="Gloeckner I."/>
            <person name="Jogler M."/>
            <person name="Boedeker C."/>
            <person name="Jeske O."/>
            <person name="Wiegand S."/>
            <person name="Reinhardt R."/>
            <person name="Schumann P."/>
            <person name="Rohde M."/>
            <person name="Spring S."/>
            <person name="Gloeckner F.O."/>
            <person name="Jogler C."/>
        </authorList>
    </citation>
    <scope>NUCLEOTIDE SEQUENCE [LARGE SCALE GENOMIC DNA]</scope>
    <source>
        <strain evidence="2 3">IG16b</strain>
    </source>
</reference>